<protein>
    <submittedName>
        <fullName evidence="2">Uncharacterized protein</fullName>
    </submittedName>
</protein>
<reference evidence="2" key="1">
    <citation type="submission" date="2022-11" db="UniProtKB">
        <authorList>
            <consortium name="WormBaseParasite"/>
        </authorList>
    </citation>
    <scope>IDENTIFICATION</scope>
</reference>
<organism evidence="1 2">
    <name type="scientific">Parascaris equorum</name>
    <name type="common">Equine roundworm</name>
    <dbReference type="NCBI Taxonomy" id="6256"/>
    <lineage>
        <taxon>Eukaryota</taxon>
        <taxon>Metazoa</taxon>
        <taxon>Ecdysozoa</taxon>
        <taxon>Nematoda</taxon>
        <taxon>Chromadorea</taxon>
        <taxon>Rhabditida</taxon>
        <taxon>Spirurina</taxon>
        <taxon>Ascaridomorpha</taxon>
        <taxon>Ascaridoidea</taxon>
        <taxon>Ascarididae</taxon>
        <taxon>Parascaris</taxon>
    </lineage>
</organism>
<dbReference type="PANTHER" id="PTHR10166:SF66">
    <property type="entry name" value="VWFA AND CACHE DOMAIN-CONTAINING PROTEIN CG16868"/>
    <property type="match status" value="1"/>
</dbReference>
<keyword evidence="1" id="KW-1185">Reference proteome</keyword>
<dbReference type="InterPro" id="IPR051173">
    <property type="entry name" value="Ca_channel_alpha-2/delta"/>
</dbReference>
<dbReference type="GO" id="GO:0005245">
    <property type="term" value="F:voltage-gated calcium channel activity"/>
    <property type="evidence" value="ECO:0007669"/>
    <property type="project" value="TreeGrafter"/>
</dbReference>
<accession>A0A914S1I6</accession>
<evidence type="ECO:0000313" key="1">
    <source>
        <dbReference type="Proteomes" id="UP000887564"/>
    </source>
</evidence>
<dbReference type="AlphaFoldDB" id="A0A914S1I6"/>
<dbReference type="PANTHER" id="PTHR10166">
    <property type="entry name" value="VOLTAGE-DEPENDENT CALCIUM CHANNEL SUBUNIT ALPHA-2/DELTA-RELATED"/>
    <property type="match status" value="1"/>
</dbReference>
<dbReference type="WBParaSite" id="PEQ_0000818001-mRNA-1">
    <property type="protein sequence ID" value="PEQ_0000818001-mRNA-1"/>
    <property type="gene ID" value="PEQ_0000818001"/>
</dbReference>
<evidence type="ECO:0000313" key="2">
    <source>
        <dbReference type="WBParaSite" id="PEQ_0000818001-mRNA-1"/>
    </source>
</evidence>
<sequence length="172" mass="19109">DPFGLIRNTGIRSGVREHVGALSGIVSYWRDKAAPLSKEHVVRRYVATYTRAMKFPGRIVFTGPILYDEVGQIITISTAIFEGQAGSMHNPKEDQVFAVIAMDVPVGFLARLLRTTLSICKESRRCVLFDDLGYLVTRGTETGIRKKDSRATTRSPGADAVEKFHMSHLEPQ</sequence>
<dbReference type="GO" id="GO:0005891">
    <property type="term" value="C:voltage-gated calcium channel complex"/>
    <property type="evidence" value="ECO:0007669"/>
    <property type="project" value="TreeGrafter"/>
</dbReference>
<proteinExistence type="predicted"/>
<dbReference type="Proteomes" id="UP000887564">
    <property type="component" value="Unplaced"/>
</dbReference>
<name>A0A914S1I6_PAREQ</name>